<comment type="caution">
    <text evidence="3">The sequence shown here is derived from an EMBL/GenBank/DDBJ whole genome shotgun (WGS) entry which is preliminary data.</text>
</comment>
<evidence type="ECO:0000313" key="4">
    <source>
        <dbReference type="Proteomes" id="UP000735302"/>
    </source>
</evidence>
<name>A0AAV4ARC2_9GAST</name>
<dbReference type="EMBL" id="BLXT01004061">
    <property type="protein sequence ID" value="GFO09106.1"/>
    <property type="molecule type" value="Genomic_DNA"/>
</dbReference>
<keyword evidence="2" id="KW-0812">Transmembrane</keyword>
<evidence type="ECO:0000256" key="2">
    <source>
        <dbReference type="SAM" id="Phobius"/>
    </source>
</evidence>
<feature type="transmembrane region" description="Helical" evidence="2">
    <location>
        <begin position="12"/>
        <end position="34"/>
    </location>
</feature>
<keyword evidence="2" id="KW-0472">Membrane</keyword>
<dbReference type="AlphaFoldDB" id="A0AAV4ARC2"/>
<feature type="region of interest" description="Disordered" evidence="1">
    <location>
        <begin position="45"/>
        <end position="73"/>
    </location>
</feature>
<dbReference type="PANTHER" id="PTHR34923:SF1">
    <property type="entry name" value="SMALL INTEGRAL MEMBRANE PROTEIN 20"/>
    <property type="match status" value="1"/>
</dbReference>
<dbReference type="GO" id="GO:0033617">
    <property type="term" value="P:mitochondrial respiratory chain complex IV assembly"/>
    <property type="evidence" value="ECO:0007669"/>
    <property type="project" value="InterPro"/>
</dbReference>
<sequence length="73" mass="8038">MSALKQNLRSILAIGTVVGGILLATYPIIVAPYINPEPWKEIQKSSRKGIDQEKIQPGGMKVWSDPFDRTSGK</sequence>
<evidence type="ECO:0000256" key="1">
    <source>
        <dbReference type="SAM" id="MobiDB-lite"/>
    </source>
</evidence>
<dbReference type="GO" id="GO:0005743">
    <property type="term" value="C:mitochondrial inner membrane"/>
    <property type="evidence" value="ECO:0007669"/>
    <property type="project" value="TreeGrafter"/>
</dbReference>
<keyword evidence="2" id="KW-1133">Transmembrane helix</keyword>
<dbReference type="Proteomes" id="UP000735302">
    <property type="component" value="Unassembled WGS sequence"/>
</dbReference>
<protein>
    <submittedName>
        <fullName evidence="3">Small integral membrane protein 20</fullName>
    </submittedName>
</protein>
<accession>A0AAV4ARC2</accession>
<dbReference type="PANTHER" id="PTHR34923">
    <property type="entry name" value="SMALL INTEGRAL MEMBRANE PROTEIN 20"/>
    <property type="match status" value="1"/>
</dbReference>
<feature type="compositionally biased region" description="Basic and acidic residues" evidence="1">
    <location>
        <begin position="45"/>
        <end position="54"/>
    </location>
</feature>
<dbReference type="Pfam" id="PF15061">
    <property type="entry name" value="MITRAC7_Phoenixin"/>
    <property type="match status" value="1"/>
</dbReference>
<gene>
    <name evidence="3" type="ORF">PoB_003561100</name>
</gene>
<proteinExistence type="predicted"/>
<dbReference type="InterPro" id="IPR027917">
    <property type="entry name" value="MITRAC7/Phoenixin"/>
</dbReference>
<evidence type="ECO:0000313" key="3">
    <source>
        <dbReference type="EMBL" id="GFO09106.1"/>
    </source>
</evidence>
<keyword evidence="4" id="KW-1185">Reference proteome</keyword>
<reference evidence="3 4" key="1">
    <citation type="journal article" date="2021" name="Elife">
        <title>Chloroplast acquisition without the gene transfer in kleptoplastic sea slugs, Plakobranchus ocellatus.</title>
        <authorList>
            <person name="Maeda T."/>
            <person name="Takahashi S."/>
            <person name="Yoshida T."/>
            <person name="Shimamura S."/>
            <person name="Takaki Y."/>
            <person name="Nagai Y."/>
            <person name="Toyoda A."/>
            <person name="Suzuki Y."/>
            <person name="Arimoto A."/>
            <person name="Ishii H."/>
            <person name="Satoh N."/>
            <person name="Nishiyama T."/>
            <person name="Hasebe M."/>
            <person name="Maruyama T."/>
            <person name="Minagawa J."/>
            <person name="Obokata J."/>
            <person name="Shigenobu S."/>
        </authorList>
    </citation>
    <scope>NUCLEOTIDE SEQUENCE [LARGE SCALE GENOMIC DNA]</scope>
</reference>
<organism evidence="3 4">
    <name type="scientific">Plakobranchus ocellatus</name>
    <dbReference type="NCBI Taxonomy" id="259542"/>
    <lineage>
        <taxon>Eukaryota</taxon>
        <taxon>Metazoa</taxon>
        <taxon>Spiralia</taxon>
        <taxon>Lophotrochozoa</taxon>
        <taxon>Mollusca</taxon>
        <taxon>Gastropoda</taxon>
        <taxon>Heterobranchia</taxon>
        <taxon>Euthyneura</taxon>
        <taxon>Panpulmonata</taxon>
        <taxon>Sacoglossa</taxon>
        <taxon>Placobranchoidea</taxon>
        <taxon>Plakobranchidae</taxon>
        <taxon>Plakobranchus</taxon>
    </lineage>
</organism>